<keyword evidence="3" id="KW-1185">Reference proteome</keyword>
<dbReference type="Proteomes" id="UP001151582">
    <property type="component" value="Unassembled WGS sequence"/>
</dbReference>
<evidence type="ECO:0000313" key="2">
    <source>
        <dbReference type="EMBL" id="KAJ1975278.1"/>
    </source>
</evidence>
<accession>A0A9W8B506</accession>
<name>A0A9W8B506_9FUNG</name>
<proteinExistence type="predicted"/>
<evidence type="ECO:0000313" key="3">
    <source>
        <dbReference type="Proteomes" id="UP001151582"/>
    </source>
</evidence>
<feature type="signal peptide" evidence="1">
    <location>
        <begin position="1"/>
        <end position="21"/>
    </location>
</feature>
<protein>
    <submittedName>
        <fullName evidence="2">Uncharacterized protein</fullName>
    </submittedName>
</protein>
<evidence type="ECO:0000256" key="1">
    <source>
        <dbReference type="SAM" id="SignalP"/>
    </source>
</evidence>
<keyword evidence="1" id="KW-0732">Signal</keyword>
<organism evidence="2 3">
    <name type="scientific">Dimargaris verticillata</name>
    <dbReference type="NCBI Taxonomy" id="2761393"/>
    <lineage>
        <taxon>Eukaryota</taxon>
        <taxon>Fungi</taxon>
        <taxon>Fungi incertae sedis</taxon>
        <taxon>Zoopagomycota</taxon>
        <taxon>Kickxellomycotina</taxon>
        <taxon>Dimargaritomycetes</taxon>
        <taxon>Dimargaritales</taxon>
        <taxon>Dimargaritaceae</taxon>
        <taxon>Dimargaris</taxon>
    </lineage>
</organism>
<gene>
    <name evidence="2" type="ORF">H4R34_004397</name>
</gene>
<sequence>MKFASIAAVIALSLATTQVEALCGGQYLGKRSRVGDCKSVGGQCCAFIPKGLDGINIRGMDNRLPCSFCYQFYVYGAE</sequence>
<comment type="caution">
    <text evidence="2">The sequence shown here is derived from an EMBL/GenBank/DDBJ whole genome shotgun (WGS) entry which is preliminary data.</text>
</comment>
<feature type="chain" id="PRO_5040910551" evidence="1">
    <location>
        <begin position="22"/>
        <end position="78"/>
    </location>
</feature>
<dbReference type="EMBL" id="JANBQB010000546">
    <property type="protein sequence ID" value="KAJ1975278.1"/>
    <property type="molecule type" value="Genomic_DNA"/>
</dbReference>
<reference evidence="2" key="1">
    <citation type="submission" date="2022-07" db="EMBL/GenBank/DDBJ databases">
        <title>Phylogenomic reconstructions and comparative analyses of Kickxellomycotina fungi.</title>
        <authorList>
            <person name="Reynolds N.K."/>
            <person name="Stajich J.E."/>
            <person name="Barry K."/>
            <person name="Grigoriev I.V."/>
            <person name="Crous P."/>
            <person name="Smith M.E."/>
        </authorList>
    </citation>
    <scope>NUCLEOTIDE SEQUENCE</scope>
    <source>
        <strain evidence="2">RSA 567</strain>
    </source>
</reference>
<dbReference type="AlphaFoldDB" id="A0A9W8B506"/>